<evidence type="ECO:0000313" key="1">
    <source>
        <dbReference type="EMBL" id="WAZ91344.1"/>
    </source>
</evidence>
<dbReference type="SUPFAM" id="SSF51182">
    <property type="entry name" value="RmlC-like cupins"/>
    <property type="match status" value="1"/>
</dbReference>
<dbReference type="AlphaFoldDB" id="A0AAQ2WVK3"/>
<evidence type="ECO:0000313" key="2">
    <source>
        <dbReference type="Proteomes" id="UP001164544"/>
    </source>
</evidence>
<proteinExistence type="predicted"/>
<dbReference type="InterPro" id="IPR011051">
    <property type="entry name" value="RmlC_Cupin_sf"/>
</dbReference>
<dbReference type="Proteomes" id="UP001164544">
    <property type="component" value="Chromosome"/>
</dbReference>
<name>A0AAQ2WVK3_9SPIR</name>
<reference evidence="1" key="1">
    <citation type="submission" date="2022-12" db="EMBL/GenBank/DDBJ databases">
        <title>B. miyamotoi WGS.</title>
        <authorList>
            <person name="Kuleshov K.V."/>
            <person name="Hoornstra D."/>
            <person name="Hovius J.W."/>
            <person name="Platonov A.E."/>
            <person name="Telford S.R. III."/>
        </authorList>
    </citation>
    <scope>NUCLEOTIDE SEQUENCE</scope>
    <source>
        <strain evidence="1">410</strain>
    </source>
</reference>
<sequence length="44" mass="5058">MNSQEVYAYLKGECLELMTNSNNVIRARSYCPKYIDKRVGGENV</sequence>
<gene>
    <name evidence="1" type="ORF">O5398_02305</name>
</gene>
<organism evidence="1 2">
    <name type="scientific">Borrelia miyamotoi</name>
    <dbReference type="NCBI Taxonomy" id="47466"/>
    <lineage>
        <taxon>Bacteria</taxon>
        <taxon>Pseudomonadati</taxon>
        <taxon>Spirochaetota</taxon>
        <taxon>Spirochaetia</taxon>
        <taxon>Spirochaetales</taxon>
        <taxon>Borreliaceae</taxon>
        <taxon>Borrelia</taxon>
    </lineage>
</organism>
<accession>A0AAQ2WVK3</accession>
<dbReference type="EMBL" id="CP114637">
    <property type="protein sequence ID" value="WAZ91344.1"/>
    <property type="molecule type" value="Genomic_DNA"/>
</dbReference>
<protein>
    <submittedName>
        <fullName evidence="1">Uncharacterized protein</fullName>
    </submittedName>
</protein>